<evidence type="ECO:0000256" key="2">
    <source>
        <dbReference type="ARBA" id="ARBA00022475"/>
    </source>
</evidence>
<feature type="transmembrane region" description="Helical" evidence="6">
    <location>
        <begin position="202"/>
        <end position="221"/>
    </location>
</feature>
<feature type="transmembrane region" description="Helical" evidence="6">
    <location>
        <begin position="67"/>
        <end position="90"/>
    </location>
</feature>
<evidence type="ECO:0000313" key="7">
    <source>
        <dbReference type="EMBL" id="RGR76982.1"/>
    </source>
</evidence>
<comment type="subcellular location">
    <subcellularLocation>
        <location evidence="1">Cell membrane</location>
        <topology evidence="1">Multi-pass membrane protein</topology>
    </subcellularLocation>
</comment>
<dbReference type="AlphaFoldDB" id="A0A412G754"/>
<dbReference type="PANTHER" id="PTHR43370:SF1">
    <property type="entry name" value="GUANOSINE ABC TRANSPORTER PERMEASE PROTEIN NUPQ"/>
    <property type="match status" value="1"/>
</dbReference>
<evidence type="ECO:0000256" key="4">
    <source>
        <dbReference type="ARBA" id="ARBA00022989"/>
    </source>
</evidence>
<evidence type="ECO:0000313" key="8">
    <source>
        <dbReference type="Proteomes" id="UP000284178"/>
    </source>
</evidence>
<name>A0A412G754_9FIRM</name>
<evidence type="ECO:0000256" key="6">
    <source>
        <dbReference type="SAM" id="Phobius"/>
    </source>
</evidence>
<gene>
    <name evidence="7" type="ORF">DWY25_01410</name>
</gene>
<dbReference type="EMBL" id="QRUP01000001">
    <property type="protein sequence ID" value="RGR76982.1"/>
    <property type="molecule type" value="Genomic_DNA"/>
</dbReference>
<dbReference type="CDD" id="cd06580">
    <property type="entry name" value="TM_PBP1_transp_TpRbsC_like"/>
    <property type="match status" value="1"/>
</dbReference>
<keyword evidence="4 6" id="KW-1133">Transmembrane helix</keyword>
<feature type="transmembrane region" description="Helical" evidence="6">
    <location>
        <begin position="155"/>
        <end position="172"/>
    </location>
</feature>
<feature type="transmembrane region" description="Helical" evidence="6">
    <location>
        <begin position="253"/>
        <end position="271"/>
    </location>
</feature>
<evidence type="ECO:0000256" key="3">
    <source>
        <dbReference type="ARBA" id="ARBA00022692"/>
    </source>
</evidence>
<feature type="transmembrane region" description="Helical" evidence="6">
    <location>
        <begin position="283"/>
        <end position="301"/>
    </location>
</feature>
<keyword evidence="2" id="KW-1003">Cell membrane</keyword>
<proteinExistence type="predicted"/>
<sequence length="318" mass="34129">MSLFYNMFTITLMISAPIIIAALGGLFSERSGVVNIALDGIMLVGAFVTAAVVVVLDPTGANSKTAILIGLIAGMAAGMVFSLLHAYASIDLNADQTVSGTALNLLAAGITVYLCQIFFNQQRTPAFIRGITRIDVPVLKDIPVLGEMFFKQVHPTFYLTIILVFVTWYVVFKTPFGLRMRSCGEFPQASASMGINVRRMRYFGVLVSGALAGLAGGVMVLTQDVQFTVVTIHGFGFIAIAALIFGKWNPFGVLGAGMFFGFSQTLGFYAKDIPFLATLPTEFFSMFPYVLTIIALVIFAGKSVGPKAAGEIYDTGKR</sequence>
<feature type="transmembrane region" description="Helical" evidence="6">
    <location>
        <begin position="102"/>
        <end position="119"/>
    </location>
</feature>
<dbReference type="GO" id="GO:0005886">
    <property type="term" value="C:plasma membrane"/>
    <property type="evidence" value="ECO:0007669"/>
    <property type="project" value="UniProtKB-SubCell"/>
</dbReference>
<organism evidence="7 8">
    <name type="scientific">Holdemania filiformis</name>
    <dbReference type="NCBI Taxonomy" id="61171"/>
    <lineage>
        <taxon>Bacteria</taxon>
        <taxon>Bacillati</taxon>
        <taxon>Bacillota</taxon>
        <taxon>Erysipelotrichia</taxon>
        <taxon>Erysipelotrichales</taxon>
        <taxon>Erysipelotrichaceae</taxon>
        <taxon>Holdemania</taxon>
    </lineage>
</organism>
<feature type="transmembrane region" description="Helical" evidence="6">
    <location>
        <begin position="6"/>
        <end position="27"/>
    </location>
</feature>
<reference evidence="7 8" key="1">
    <citation type="submission" date="2018-08" db="EMBL/GenBank/DDBJ databases">
        <title>A genome reference for cultivated species of the human gut microbiota.</title>
        <authorList>
            <person name="Zou Y."/>
            <person name="Xue W."/>
            <person name="Luo G."/>
        </authorList>
    </citation>
    <scope>NUCLEOTIDE SEQUENCE [LARGE SCALE GENOMIC DNA]</scope>
    <source>
        <strain evidence="7 8">AF24-29</strain>
    </source>
</reference>
<accession>A0A412G754</accession>
<evidence type="ECO:0000256" key="1">
    <source>
        <dbReference type="ARBA" id="ARBA00004651"/>
    </source>
</evidence>
<feature type="transmembrane region" description="Helical" evidence="6">
    <location>
        <begin position="34"/>
        <end position="55"/>
    </location>
</feature>
<evidence type="ECO:0000256" key="5">
    <source>
        <dbReference type="ARBA" id="ARBA00023136"/>
    </source>
</evidence>
<comment type="caution">
    <text evidence="7">The sequence shown here is derived from an EMBL/GenBank/DDBJ whole genome shotgun (WGS) entry which is preliminary data.</text>
</comment>
<dbReference type="InterPro" id="IPR001851">
    <property type="entry name" value="ABC_transp_permease"/>
</dbReference>
<dbReference type="GO" id="GO:0022857">
    <property type="term" value="F:transmembrane transporter activity"/>
    <property type="evidence" value="ECO:0007669"/>
    <property type="project" value="InterPro"/>
</dbReference>
<dbReference type="Pfam" id="PF02653">
    <property type="entry name" value="BPD_transp_2"/>
    <property type="match status" value="1"/>
</dbReference>
<protein>
    <submittedName>
        <fullName evidence="7">ABC transporter permease</fullName>
    </submittedName>
</protein>
<dbReference type="Proteomes" id="UP000284178">
    <property type="component" value="Unassembled WGS sequence"/>
</dbReference>
<dbReference type="PANTHER" id="PTHR43370">
    <property type="entry name" value="SUGAR ABC TRANSPORTER INTEGRAL MEMBRANE PROTEIN-RELATED"/>
    <property type="match status" value="1"/>
</dbReference>
<feature type="transmembrane region" description="Helical" evidence="6">
    <location>
        <begin position="227"/>
        <end position="246"/>
    </location>
</feature>
<keyword evidence="5 6" id="KW-0472">Membrane</keyword>
<keyword evidence="8" id="KW-1185">Reference proteome</keyword>
<dbReference type="GeneID" id="83014066"/>
<keyword evidence="3 6" id="KW-0812">Transmembrane</keyword>
<dbReference type="RefSeq" id="WP_006060872.1">
    <property type="nucleotide sequence ID" value="NZ_CABJCV010000001.1"/>
</dbReference>